<evidence type="ECO:0000256" key="6">
    <source>
        <dbReference type="ARBA" id="ARBA00022617"/>
    </source>
</evidence>
<dbReference type="Pfam" id="PF00141">
    <property type="entry name" value="peroxidase"/>
    <property type="match status" value="1"/>
</dbReference>
<dbReference type="Gene3D" id="1.10.520.10">
    <property type="match status" value="1"/>
</dbReference>
<dbReference type="PRINTS" id="PR00461">
    <property type="entry name" value="PLPEROXIDASE"/>
</dbReference>
<dbReference type="Proteomes" id="UP000030645">
    <property type="component" value="Unassembled WGS sequence"/>
</dbReference>
<evidence type="ECO:0000256" key="10">
    <source>
        <dbReference type="PIRSR" id="PIRSR600823-1"/>
    </source>
</evidence>
<keyword evidence="13" id="KW-1015">Disulfide bond</keyword>
<feature type="signal peptide" evidence="15">
    <location>
        <begin position="1"/>
        <end position="24"/>
    </location>
</feature>
<gene>
    <name evidence="17" type="ORF">L484_016384</name>
</gene>
<feature type="site" description="Transition state stabilizer" evidence="12">
    <location>
        <position position="62"/>
    </location>
</feature>
<proteinExistence type="inferred from homology"/>
<dbReference type="eggNOG" id="ENOG502RTHW">
    <property type="taxonomic scope" value="Eukaryota"/>
</dbReference>
<comment type="cofactor">
    <cofactor evidence="2">
        <name>heme b</name>
        <dbReference type="ChEBI" id="CHEBI:60344"/>
    </cofactor>
</comment>
<dbReference type="GO" id="GO:0140825">
    <property type="term" value="F:lactoperoxidase activity"/>
    <property type="evidence" value="ECO:0007669"/>
    <property type="project" value="UniProtKB-EC"/>
</dbReference>
<keyword evidence="8" id="KW-0560">Oxidoreductase</keyword>
<dbReference type="SUPFAM" id="SSF48113">
    <property type="entry name" value="Heme-dependent peroxidases"/>
    <property type="match status" value="1"/>
</dbReference>
<dbReference type="STRING" id="981085.W9RNC5"/>
<keyword evidence="11" id="KW-0106">Calcium</keyword>
<feature type="chain" id="PRO_5004932684" description="peroxidase" evidence="15">
    <location>
        <begin position="25"/>
        <end position="154"/>
    </location>
</feature>
<dbReference type="PANTHER" id="PTHR31388">
    <property type="entry name" value="PEROXIDASE 72-RELATED"/>
    <property type="match status" value="1"/>
</dbReference>
<feature type="domain" description="Plant heme peroxidase family profile" evidence="16">
    <location>
        <begin position="25"/>
        <end position="154"/>
    </location>
</feature>
<accession>W9RNC5</accession>
<evidence type="ECO:0000313" key="17">
    <source>
        <dbReference type="EMBL" id="EXB99408.1"/>
    </source>
</evidence>
<evidence type="ECO:0000259" key="16">
    <source>
        <dbReference type="PROSITE" id="PS50873"/>
    </source>
</evidence>
<keyword evidence="15" id="KW-0732">Signal</keyword>
<keyword evidence="5 17" id="KW-0575">Peroxidase</keyword>
<evidence type="ECO:0000256" key="8">
    <source>
        <dbReference type="ARBA" id="ARBA00023002"/>
    </source>
</evidence>
<dbReference type="InterPro" id="IPR000823">
    <property type="entry name" value="Peroxidase_pln"/>
</dbReference>
<dbReference type="InterPro" id="IPR002016">
    <property type="entry name" value="Haem_peroxidase"/>
</dbReference>
<dbReference type="EMBL" id="KE345299">
    <property type="protein sequence ID" value="EXB99408.1"/>
    <property type="molecule type" value="Genomic_DNA"/>
</dbReference>
<evidence type="ECO:0000256" key="3">
    <source>
        <dbReference type="ARBA" id="ARBA00002322"/>
    </source>
</evidence>
<feature type="binding site" evidence="11">
    <location>
        <position position="70"/>
    </location>
    <ligand>
        <name>Ca(2+)</name>
        <dbReference type="ChEBI" id="CHEBI:29108"/>
        <label>1</label>
    </ligand>
</feature>
<evidence type="ECO:0000256" key="9">
    <source>
        <dbReference type="ARBA" id="ARBA00023004"/>
    </source>
</evidence>
<evidence type="ECO:0000256" key="13">
    <source>
        <dbReference type="PIRSR" id="PIRSR600823-5"/>
    </source>
</evidence>
<evidence type="ECO:0000256" key="14">
    <source>
        <dbReference type="RuleBase" id="RU004241"/>
    </source>
</evidence>
<evidence type="ECO:0000256" key="7">
    <source>
        <dbReference type="ARBA" id="ARBA00022723"/>
    </source>
</evidence>
<evidence type="ECO:0000256" key="15">
    <source>
        <dbReference type="SAM" id="SignalP"/>
    </source>
</evidence>
<evidence type="ECO:0000313" key="18">
    <source>
        <dbReference type="Proteomes" id="UP000030645"/>
    </source>
</evidence>
<dbReference type="PRINTS" id="PR00458">
    <property type="entry name" value="PEROXIDASE"/>
</dbReference>
<dbReference type="EC" id="1.11.1.7" evidence="4"/>
<feature type="active site" description="Proton acceptor" evidence="10">
    <location>
        <position position="66"/>
    </location>
</feature>
<dbReference type="GO" id="GO:0006979">
    <property type="term" value="P:response to oxidative stress"/>
    <property type="evidence" value="ECO:0007669"/>
    <property type="project" value="InterPro"/>
</dbReference>
<comment type="function">
    <text evidence="3">Removal of H(2)O(2), oxidation of toxic reductants, biosynthesis and degradation of lignin, suberization, auxin catabolism, response to environmental stresses such as wounding, pathogen attack and oxidative stress. These functions might be dependent on each isozyme/isoform in each plant tissue.</text>
</comment>
<comment type="similarity">
    <text evidence="14">Belongs to the peroxidase family.</text>
</comment>
<organism evidence="17 18">
    <name type="scientific">Morus notabilis</name>
    <dbReference type="NCBI Taxonomy" id="981085"/>
    <lineage>
        <taxon>Eukaryota</taxon>
        <taxon>Viridiplantae</taxon>
        <taxon>Streptophyta</taxon>
        <taxon>Embryophyta</taxon>
        <taxon>Tracheophyta</taxon>
        <taxon>Spermatophyta</taxon>
        <taxon>Magnoliopsida</taxon>
        <taxon>eudicotyledons</taxon>
        <taxon>Gunneridae</taxon>
        <taxon>Pentapetalae</taxon>
        <taxon>rosids</taxon>
        <taxon>fabids</taxon>
        <taxon>Rosales</taxon>
        <taxon>Moraceae</taxon>
        <taxon>Moreae</taxon>
        <taxon>Morus</taxon>
    </lineage>
</organism>
<sequence>MASTASHLAAFALILSLAATCSSAELSPNFYNESCPAALSAIKSIVDAAVAKEGRMGASLLRLHFHDCFVNTIDSEKNAIANLNSVQGFEVVDDIKTAVDSCCGGPVVSCADLLAVADRDSGGANKVTSGISRRSCSHHLQEDERYGLDSQMIE</sequence>
<name>W9RNC5_9ROSA</name>
<comment type="cofactor">
    <cofactor evidence="11">
        <name>Ca(2+)</name>
        <dbReference type="ChEBI" id="CHEBI:29108"/>
    </cofactor>
    <text evidence="11">Binds 2 calcium ions per subunit.</text>
</comment>
<reference evidence="18" key="1">
    <citation type="submission" date="2013-01" db="EMBL/GenBank/DDBJ databases">
        <title>Draft Genome Sequence of a Mulberry Tree, Morus notabilis C.K. Schneid.</title>
        <authorList>
            <person name="He N."/>
            <person name="Zhao S."/>
        </authorList>
    </citation>
    <scope>NUCLEOTIDE SEQUENCE</scope>
</reference>
<dbReference type="GO" id="GO:0020037">
    <property type="term" value="F:heme binding"/>
    <property type="evidence" value="ECO:0007669"/>
    <property type="project" value="InterPro"/>
</dbReference>
<evidence type="ECO:0000256" key="11">
    <source>
        <dbReference type="PIRSR" id="PIRSR600823-3"/>
    </source>
</evidence>
<keyword evidence="6" id="KW-0349">Heme</keyword>
<evidence type="ECO:0000256" key="2">
    <source>
        <dbReference type="ARBA" id="ARBA00001970"/>
    </source>
</evidence>
<keyword evidence="18" id="KW-1185">Reference proteome</keyword>
<dbReference type="AlphaFoldDB" id="W9RNC5"/>
<keyword evidence="7 11" id="KW-0479">Metal-binding</keyword>
<dbReference type="InterPro" id="IPR010255">
    <property type="entry name" value="Haem_peroxidase_sf"/>
</dbReference>
<evidence type="ECO:0000256" key="1">
    <source>
        <dbReference type="ARBA" id="ARBA00000189"/>
    </source>
</evidence>
<dbReference type="GO" id="GO:0046872">
    <property type="term" value="F:metal ion binding"/>
    <property type="evidence" value="ECO:0007669"/>
    <property type="project" value="UniProtKB-KW"/>
</dbReference>
<evidence type="ECO:0000256" key="5">
    <source>
        <dbReference type="ARBA" id="ARBA00022559"/>
    </source>
</evidence>
<feature type="binding site" evidence="11">
    <location>
        <position position="67"/>
    </location>
    <ligand>
        <name>Ca(2+)</name>
        <dbReference type="ChEBI" id="CHEBI:29108"/>
        <label>1</label>
    </ligand>
</feature>
<evidence type="ECO:0000256" key="12">
    <source>
        <dbReference type="PIRSR" id="PIRSR600823-4"/>
    </source>
</evidence>
<keyword evidence="9" id="KW-0408">Iron</keyword>
<dbReference type="PROSITE" id="PS00436">
    <property type="entry name" value="PEROXIDASE_2"/>
    <property type="match status" value="1"/>
</dbReference>
<protein>
    <recommendedName>
        <fullName evidence="4">peroxidase</fullName>
        <ecNumber evidence="4">1.11.1.7</ecNumber>
    </recommendedName>
</protein>
<feature type="binding site" evidence="11">
    <location>
        <position position="74"/>
    </location>
    <ligand>
        <name>Ca(2+)</name>
        <dbReference type="ChEBI" id="CHEBI:29108"/>
        <label>1</label>
    </ligand>
</feature>
<feature type="binding site" evidence="11">
    <location>
        <position position="76"/>
    </location>
    <ligand>
        <name>Ca(2+)</name>
        <dbReference type="ChEBI" id="CHEBI:29108"/>
        <label>1</label>
    </ligand>
</feature>
<dbReference type="InterPro" id="IPR019794">
    <property type="entry name" value="Peroxidases_AS"/>
</dbReference>
<comment type="catalytic activity">
    <reaction evidence="1">
        <text>2 a phenolic donor + H2O2 = 2 a phenolic radical donor + 2 H2O</text>
        <dbReference type="Rhea" id="RHEA:56136"/>
        <dbReference type="ChEBI" id="CHEBI:15377"/>
        <dbReference type="ChEBI" id="CHEBI:16240"/>
        <dbReference type="ChEBI" id="CHEBI:139520"/>
        <dbReference type="ChEBI" id="CHEBI:139521"/>
        <dbReference type="EC" id="1.11.1.7"/>
    </reaction>
</comment>
<feature type="disulfide bond" evidence="13">
    <location>
        <begin position="35"/>
        <end position="103"/>
    </location>
</feature>
<evidence type="ECO:0000256" key="4">
    <source>
        <dbReference type="ARBA" id="ARBA00012313"/>
    </source>
</evidence>
<dbReference type="PROSITE" id="PS50873">
    <property type="entry name" value="PEROXIDASE_4"/>
    <property type="match status" value="1"/>
</dbReference>
<dbReference type="PANTHER" id="PTHR31388:SF126">
    <property type="entry name" value="PEROXIDASE"/>
    <property type="match status" value="1"/>
</dbReference>